<dbReference type="SUPFAM" id="SSF49854">
    <property type="entry name" value="Spermadhesin, CUB domain"/>
    <property type="match status" value="2"/>
</dbReference>
<dbReference type="CDD" id="cd00041">
    <property type="entry name" value="CUB"/>
    <property type="match status" value="2"/>
</dbReference>
<evidence type="ECO:0000259" key="3">
    <source>
        <dbReference type="PROSITE" id="PS01180"/>
    </source>
</evidence>
<proteinExistence type="predicted"/>
<dbReference type="PANTHER" id="PTHR46908:SF8">
    <property type="entry name" value="C-TYPE LECTIN DOMAIN-CONTAINING PROTEIN"/>
    <property type="match status" value="1"/>
</dbReference>
<protein>
    <submittedName>
        <fullName evidence="5">Cubilin</fullName>
    </submittedName>
</protein>
<dbReference type="OrthoDB" id="6425279at2759"/>
<dbReference type="InterPro" id="IPR000859">
    <property type="entry name" value="CUB_dom"/>
</dbReference>
<sequence length="120" mass="13403">VFDGPTENSKSLLRICNNRQSPGSLTSTGNSLLIRFRSDFSEEAGGFHLAYQTLCNNNLTSRRGVIESPNFPNTYPHNHNCTWMIQAPRGSNVSIAFSHLFMEGGQTCDADYVEVNINRF</sequence>
<dbReference type="Pfam" id="PF00431">
    <property type="entry name" value="CUB"/>
    <property type="match status" value="2"/>
</dbReference>
<keyword evidence="6" id="KW-1185">Reference proteome</keyword>
<dbReference type="Proteomes" id="UP000499080">
    <property type="component" value="Unassembled WGS sequence"/>
</dbReference>
<evidence type="ECO:0000313" key="4">
    <source>
        <dbReference type="EMBL" id="GBM12393.1"/>
    </source>
</evidence>
<name>A0A4Y2D6V7_ARAVE</name>
<keyword evidence="1" id="KW-1015">Disulfide bond</keyword>
<accession>A0A4Y2D6V7</accession>
<evidence type="ECO:0000313" key="5">
    <source>
        <dbReference type="EMBL" id="GBM12443.1"/>
    </source>
</evidence>
<organism evidence="5 6">
    <name type="scientific">Araneus ventricosus</name>
    <name type="common">Orbweaver spider</name>
    <name type="synonym">Epeira ventricosa</name>
    <dbReference type="NCBI Taxonomy" id="182803"/>
    <lineage>
        <taxon>Eukaryota</taxon>
        <taxon>Metazoa</taxon>
        <taxon>Ecdysozoa</taxon>
        <taxon>Arthropoda</taxon>
        <taxon>Chelicerata</taxon>
        <taxon>Arachnida</taxon>
        <taxon>Araneae</taxon>
        <taxon>Araneomorphae</taxon>
        <taxon>Entelegynae</taxon>
        <taxon>Araneoidea</taxon>
        <taxon>Araneidae</taxon>
        <taxon>Araneus</taxon>
    </lineage>
</organism>
<dbReference type="InterPro" id="IPR035914">
    <property type="entry name" value="Sperma_CUB_dom_sf"/>
</dbReference>
<dbReference type="PANTHER" id="PTHR46908">
    <property type="entry name" value="CUBILIN-LIKE PROTEIN"/>
    <property type="match status" value="1"/>
</dbReference>
<dbReference type="PROSITE" id="PS01180">
    <property type="entry name" value="CUB"/>
    <property type="match status" value="2"/>
</dbReference>
<dbReference type="Gene3D" id="2.60.120.290">
    <property type="entry name" value="Spermadhesin, CUB domain"/>
    <property type="match status" value="2"/>
</dbReference>
<reference evidence="5 6" key="1">
    <citation type="journal article" date="2019" name="Sci. Rep.">
        <title>Orb-weaving spider Araneus ventricosus genome elucidates the spidroin gene catalogue.</title>
        <authorList>
            <person name="Kono N."/>
            <person name="Nakamura H."/>
            <person name="Ohtoshi R."/>
            <person name="Moran D.A.P."/>
            <person name="Shinohara A."/>
            <person name="Yoshida Y."/>
            <person name="Fujiwara M."/>
            <person name="Mori M."/>
            <person name="Tomita M."/>
            <person name="Arakawa K."/>
        </authorList>
    </citation>
    <scope>NUCLEOTIDE SEQUENCE [LARGE SCALE GENOMIC DNA]</scope>
</reference>
<evidence type="ECO:0000256" key="2">
    <source>
        <dbReference type="PROSITE-ProRule" id="PRU00059"/>
    </source>
</evidence>
<evidence type="ECO:0000256" key="1">
    <source>
        <dbReference type="ARBA" id="ARBA00023157"/>
    </source>
</evidence>
<dbReference type="EMBL" id="BGPR01088719">
    <property type="protein sequence ID" value="GBM12393.1"/>
    <property type="molecule type" value="Genomic_DNA"/>
</dbReference>
<dbReference type="AlphaFoldDB" id="A0A4Y2D6V7"/>
<feature type="non-terminal residue" evidence="5">
    <location>
        <position position="1"/>
    </location>
</feature>
<comment type="caution">
    <text evidence="2">Lacks conserved residue(s) required for the propagation of feature annotation.</text>
</comment>
<dbReference type="EMBL" id="BGPR01088729">
    <property type="protein sequence ID" value="GBM12443.1"/>
    <property type="molecule type" value="Genomic_DNA"/>
</dbReference>
<feature type="domain" description="CUB" evidence="3">
    <location>
        <begin position="1"/>
        <end position="54"/>
    </location>
</feature>
<evidence type="ECO:0000313" key="6">
    <source>
        <dbReference type="Proteomes" id="UP000499080"/>
    </source>
</evidence>
<feature type="domain" description="CUB" evidence="3">
    <location>
        <begin position="55"/>
        <end position="120"/>
    </location>
</feature>
<dbReference type="InterPro" id="IPR052129">
    <property type="entry name" value="Spermadhesin-Link_domain"/>
</dbReference>
<gene>
    <name evidence="5" type="primary">CUBN_0</name>
    <name evidence="4" type="synonym">CUBN_12</name>
    <name evidence="5" type="ORF">AVEN_174948_1</name>
    <name evidence="4" type="ORF">AVEN_2985_1</name>
</gene>
<comment type="caution">
    <text evidence="5">The sequence shown here is derived from an EMBL/GenBank/DDBJ whole genome shotgun (WGS) entry which is preliminary data.</text>
</comment>